<protein>
    <submittedName>
        <fullName evidence="2">265_t:CDS:1</fullName>
    </submittedName>
</protein>
<gene>
    <name evidence="2" type="ORF">DERYTH_LOCUS28651</name>
</gene>
<feature type="region of interest" description="Disordered" evidence="1">
    <location>
        <begin position="1"/>
        <end position="40"/>
    </location>
</feature>
<name>A0A9N9KG53_9GLOM</name>
<comment type="caution">
    <text evidence="2">The sequence shown here is derived from an EMBL/GenBank/DDBJ whole genome shotgun (WGS) entry which is preliminary data.</text>
</comment>
<organism evidence="2 3">
    <name type="scientific">Dentiscutata erythropus</name>
    <dbReference type="NCBI Taxonomy" id="1348616"/>
    <lineage>
        <taxon>Eukaryota</taxon>
        <taxon>Fungi</taxon>
        <taxon>Fungi incertae sedis</taxon>
        <taxon>Mucoromycota</taxon>
        <taxon>Glomeromycotina</taxon>
        <taxon>Glomeromycetes</taxon>
        <taxon>Diversisporales</taxon>
        <taxon>Gigasporaceae</taxon>
        <taxon>Dentiscutata</taxon>
    </lineage>
</organism>
<dbReference type="Proteomes" id="UP000789405">
    <property type="component" value="Unassembled WGS sequence"/>
</dbReference>
<dbReference type="AlphaFoldDB" id="A0A9N9KG53"/>
<feature type="non-terminal residue" evidence="2">
    <location>
        <position position="40"/>
    </location>
</feature>
<evidence type="ECO:0000313" key="3">
    <source>
        <dbReference type="Proteomes" id="UP000789405"/>
    </source>
</evidence>
<proteinExistence type="predicted"/>
<evidence type="ECO:0000313" key="2">
    <source>
        <dbReference type="EMBL" id="CAG8829265.1"/>
    </source>
</evidence>
<feature type="non-terminal residue" evidence="2">
    <location>
        <position position="1"/>
    </location>
</feature>
<dbReference type="EMBL" id="CAJVPY010072862">
    <property type="protein sequence ID" value="CAG8829265.1"/>
    <property type="molecule type" value="Genomic_DNA"/>
</dbReference>
<keyword evidence="3" id="KW-1185">Reference proteome</keyword>
<sequence>EDISRPSYETKIRSRRRKRNLPNLMKGIDIGTGPTLHGGI</sequence>
<reference evidence="2" key="1">
    <citation type="submission" date="2021-06" db="EMBL/GenBank/DDBJ databases">
        <authorList>
            <person name="Kallberg Y."/>
            <person name="Tangrot J."/>
            <person name="Rosling A."/>
        </authorList>
    </citation>
    <scope>NUCLEOTIDE SEQUENCE</scope>
    <source>
        <strain evidence="2">MA453B</strain>
    </source>
</reference>
<accession>A0A9N9KG53</accession>
<evidence type="ECO:0000256" key="1">
    <source>
        <dbReference type="SAM" id="MobiDB-lite"/>
    </source>
</evidence>